<evidence type="ECO:0000313" key="1">
    <source>
        <dbReference type="EMBL" id="ADC63918.1"/>
    </source>
</evidence>
<protein>
    <recommendedName>
        <fullName evidence="3">Type IV pilus assembly protein PilW</fullName>
    </recommendedName>
</protein>
<keyword evidence="2" id="KW-1185">Reference proteome</keyword>
<dbReference type="InterPro" id="IPR032092">
    <property type="entry name" value="PilW"/>
</dbReference>
<sequence>MSLISLLIGATIGILLTGAAGKVYLDSRIAFSANEVVAATMENGRFAIDDLRRTLMMTGRLLRADNLPFGDPDDPGKAKLQLLDDQDPGASDKIVVFYGSNTGCDDSDTDANRCQLDCLGNQINKNNTTPYRARIEFHLSGSRELRCSVDGGQPEPLASGIETFQVLYGWDTDGDRYPNLYVNATEAAANGLWSPKGRIVALRIGVLASSADMTLPQAARTEGEKAFDVLDVKYTVSPPSGSSKLDKYYRVYTSTISLRNLEAVEQ</sequence>
<proteinExistence type="predicted"/>
<evidence type="ECO:0008006" key="3">
    <source>
        <dbReference type="Google" id="ProtNLM"/>
    </source>
</evidence>
<accession>D3RRK6</accession>
<dbReference type="HOGENOM" id="CLU_1110252_0_0_6"/>
<dbReference type="AlphaFoldDB" id="D3RRK6"/>
<dbReference type="EMBL" id="CP001896">
    <property type="protein sequence ID" value="ADC63918.1"/>
    <property type="molecule type" value="Genomic_DNA"/>
</dbReference>
<organism evidence="1 2">
    <name type="scientific">Allochromatium vinosum (strain ATCC 17899 / DSM 180 / NBRC 103801 / NCIMB 10441 / D)</name>
    <name type="common">Chromatium vinosum</name>
    <dbReference type="NCBI Taxonomy" id="572477"/>
    <lineage>
        <taxon>Bacteria</taxon>
        <taxon>Pseudomonadati</taxon>
        <taxon>Pseudomonadota</taxon>
        <taxon>Gammaproteobacteria</taxon>
        <taxon>Chromatiales</taxon>
        <taxon>Chromatiaceae</taxon>
        <taxon>Allochromatium</taxon>
    </lineage>
</organism>
<dbReference type="RefSeq" id="WP_012972183.1">
    <property type="nucleotide sequence ID" value="NC_013851.1"/>
</dbReference>
<dbReference type="eggNOG" id="COG4966">
    <property type="taxonomic scope" value="Bacteria"/>
</dbReference>
<name>D3RRK6_ALLVD</name>
<reference evidence="1 2" key="1">
    <citation type="journal article" date="2011" name="Stand. Genomic Sci.">
        <title>Complete genome sequence of Allochromatium vinosum DSM 180(T).</title>
        <authorList>
            <person name="Weissgerber T."/>
            <person name="Zigann R."/>
            <person name="Bruce D."/>
            <person name="Chang Y.J."/>
            <person name="Detter J.C."/>
            <person name="Han C."/>
            <person name="Hauser L."/>
            <person name="Jeffries C.D."/>
            <person name="Land M."/>
            <person name="Munk A.C."/>
            <person name="Tapia R."/>
            <person name="Dahl C."/>
        </authorList>
    </citation>
    <scope>NUCLEOTIDE SEQUENCE [LARGE SCALE GENOMIC DNA]</scope>
    <source>
        <strain evidence="2">ATCC 17899 / DSM 180 / NBRC 103801 / NCIMB 10441 / D</strain>
    </source>
</reference>
<gene>
    <name evidence="1" type="ordered locus">Alvin_3018</name>
</gene>
<dbReference type="GO" id="GO:0043683">
    <property type="term" value="P:type IV pilus assembly"/>
    <property type="evidence" value="ECO:0007669"/>
    <property type="project" value="InterPro"/>
</dbReference>
<dbReference type="KEGG" id="alv:Alvin_3018"/>
<evidence type="ECO:0000313" key="2">
    <source>
        <dbReference type="Proteomes" id="UP000001441"/>
    </source>
</evidence>
<dbReference type="Proteomes" id="UP000001441">
    <property type="component" value="Chromosome"/>
</dbReference>
<dbReference type="Pfam" id="PF16074">
    <property type="entry name" value="PilW"/>
    <property type="match status" value="1"/>
</dbReference>
<dbReference type="STRING" id="572477.Alvin_3018"/>